<evidence type="ECO:0000313" key="2">
    <source>
        <dbReference type="EMBL" id="UVC19432.1"/>
    </source>
</evidence>
<geneLocation type="plasmid" evidence="2 3">
    <name>pOM4</name>
</geneLocation>
<keyword evidence="1" id="KW-0472">Membrane</keyword>
<gene>
    <name evidence="2" type="ORF">IHQ72_35905</name>
</gene>
<keyword evidence="2" id="KW-0614">Plasmid</keyword>
<proteinExistence type="predicted"/>
<dbReference type="Proteomes" id="UP001058098">
    <property type="component" value="Plasmid pOM4"/>
</dbReference>
<protein>
    <recommendedName>
        <fullName evidence="4">DUF4331 domain-containing protein</fullName>
    </recommendedName>
</protein>
<dbReference type="RefSeq" id="WP_258124322.1">
    <property type="nucleotide sequence ID" value="NZ_CP062230.1"/>
</dbReference>
<name>A0ABY5R8X4_9HYPH</name>
<evidence type="ECO:0008006" key="4">
    <source>
        <dbReference type="Google" id="ProtNLM"/>
    </source>
</evidence>
<feature type="transmembrane region" description="Helical" evidence="1">
    <location>
        <begin position="384"/>
        <end position="410"/>
    </location>
</feature>
<reference evidence="2" key="1">
    <citation type="submission" date="2020-09" db="EMBL/GenBank/DDBJ databases">
        <title>Rhizobia associated with sainfoin plants.</title>
        <authorList>
            <person name="Asharfi S."/>
            <person name="Kuzmanovic N."/>
            <person name="Bunk B."/>
            <person name="Sproeer C."/>
            <person name="Becker M."/>
            <person name="Thuenen T."/>
        </authorList>
    </citation>
    <scope>NUCLEOTIDE SEQUENCE</scope>
    <source>
        <strain evidence="2">OM4</strain>
        <plasmid evidence="2">pOM4</plasmid>
    </source>
</reference>
<keyword evidence="1" id="KW-1133">Transmembrane helix</keyword>
<evidence type="ECO:0000313" key="3">
    <source>
        <dbReference type="Proteomes" id="UP001058098"/>
    </source>
</evidence>
<dbReference type="EMBL" id="CP062230">
    <property type="protein sequence ID" value="UVC19432.1"/>
    <property type="molecule type" value="Genomic_DNA"/>
</dbReference>
<keyword evidence="1" id="KW-0812">Transmembrane</keyword>
<evidence type="ECO:0000256" key="1">
    <source>
        <dbReference type="SAM" id="Phobius"/>
    </source>
</evidence>
<organism evidence="2 3">
    <name type="scientific">Mesorhizobium onobrychidis</name>
    <dbReference type="NCBI Taxonomy" id="2775404"/>
    <lineage>
        <taxon>Bacteria</taxon>
        <taxon>Pseudomonadati</taxon>
        <taxon>Pseudomonadota</taxon>
        <taxon>Alphaproteobacteria</taxon>
        <taxon>Hyphomicrobiales</taxon>
        <taxon>Phyllobacteriaceae</taxon>
        <taxon>Mesorhizobium</taxon>
    </lineage>
</organism>
<keyword evidence="3" id="KW-1185">Reference proteome</keyword>
<accession>A0ABY5R8X4</accession>
<sequence>MRRHLAHFLSGSLFATERRRRSVSAERAGRGIFWKLLALSVISVATGVELSATRASDHADPIELVYPNANVTDLFFFPQGDRMIIVFDVRRALRDPGPYQPDPFEYQINIDYDTPVIFDNEAERARYGGTIPQPEGIVATATIKLRLTDLEKPDDKDPGLLKVNATYEGLKDTDKINVYAGVRDDPFIFPRFFKKNTIAMVISVPMTSFPAGKQDFILWGTASKDGELIDYVGRSLRTQIPRFGFLNPIHPSEHVKALMEQKKFTSRIRDFFFNKREGWSKGIAELIQVTFQIRDYDLVPDVMIYSSRFPAGYPNGRLLNDDVVAKTCATGDCLLMELSFIEVDKNLWPRATANDDEKLISDQWPFLAEKWEDEQPKPQAAASIWPYIIGAVILLAIVFWGVGEIIRRLLIRLWLLLRRKPVAPAAAPA</sequence>